<dbReference type="RefSeq" id="WP_063178012.1">
    <property type="nucleotide sequence ID" value="NZ_LQNT01000001.1"/>
</dbReference>
<dbReference type="GO" id="GO:0005886">
    <property type="term" value="C:plasma membrane"/>
    <property type="evidence" value="ECO:0007669"/>
    <property type="project" value="UniProtKB-SubCell"/>
</dbReference>
<sequence>MFFDSWEAIGNIMVTGVISYVLLIIFLRVSGKRALSKMNMFDFVVTIALGSLLATILLDNNTPLLNGITAVGLLLLLQFIVSWLTVRWEAARNLIKGSPEALYENGTFREEAMRRTRVHRTEMLQSVRERGVASLEQVEAIVLESNGDISVVKKTTRSMWRMHSMM</sequence>
<reference evidence="10 11" key="1">
    <citation type="submission" date="2016-01" db="EMBL/GenBank/DDBJ databases">
        <title>Whole genome sequencing of Bhargavaea cecembensis T14.</title>
        <authorList>
            <person name="Hong K.W."/>
        </authorList>
    </citation>
    <scope>NUCLEOTIDE SEQUENCE [LARGE SCALE GENOMIC DNA]</scope>
    <source>
        <strain evidence="10 11">T14</strain>
    </source>
</reference>
<feature type="transmembrane region" description="Helical" evidence="7">
    <location>
        <begin position="39"/>
        <end position="58"/>
    </location>
</feature>
<keyword evidence="5 7" id="KW-1133">Transmembrane helix</keyword>
<evidence type="ECO:0000313" key="11">
    <source>
        <dbReference type="Proteomes" id="UP000076490"/>
    </source>
</evidence>
<dbReference type="OrthoDB" id="9793799at2"/>
<feature type="transmembrane region" description="Helical" evidence="7">
    <location>
        <begin position="64"/>
        <end position="86"/>
    </location>
</feature>
<gene>
    <name evidence="10" type="ORF">AV656_01200</name>
</gene>
<keyword evidence="4 7" id="KW-0812">Transmembrane</keyword>
<dbReference type="Proteomes" id="UP000076490">
    <property type="component" value="Unassembled WGS sequence"/>
</dbReference>
<evidence type="ECO:0000256" key="7">
    <source>
        <dbReference type="SAM" id="Phobius"/>
    </source>
</evidence>
<dbReference type="Pfam" id="PF20730">
    <property type="entry name" value="YetF_N"/>
    <property type="match status" value="1"/>
</dbReference>
<dbReference type="InterPro" id="IPR023090">
    <property type="entry name" value="UPF0702_alpha/beta_dom_sf"/>
</dbReference>
<keyword evidence="3" id="KW-1003">Cell membrane</keyword>
<dbReference type="EMBL" id="LQNT01000001">
    <property type="protein sequence ID" value="KZE39926.1"/>
    <property type="molecule type" value="Genomic_DNA"/>
</dbReference>
<dbReference type="Pfam" id="PF04239">
    <property type="entry name" value="DUF421"/>
    <property type="match status" value="1"/>
</dbReference>
<dbReference type="InterPro" id="IPR048454">
    <property type="entry name" value="YetF_N"/>
</dbReference>
<dbReference type="AlphaFoldDB" id="A0A163G9L1"/>
<dbReference type="PANTHER" id="PTHR34582">
    <property type="entry name" value="UPF0702 TRANSMEMBRANE PROTEIN YCAP"/>
    <property type="match status" value="1"/>
</dbReference>
<name>A0A163G9L1_9BACL</name>
<evidence type="ECO:0000259" key="8">
    <source>
        <dbReference type="Pfam" id="PF04239"/>
    </source>
</evidence>
<evidence type="ECO:0000256" key="6">
    <source>
        <dbReference type="ARBA" id="ARBA00023136"/>
    </source>
</evidence>
<evidence type="ECO:0000256" key="1">
    <source>
        <dbReference type="ARBA" id="ARBA00004651"/>
    </source>
</evidence>
<proteinExistence type="inferred from homology"/>
<evidence type="ECO:0000256" key="5">
    <source>
        <dbReference type="ARBA" id="ARBA00022989"/>
    </source>
</evidence>
<comment type="similarity">
    <text evidence="2">Belongs to the UPF0702 family.</text>
</comment>
<comment type="caution">
    <text evidence="10">The sequence shown here is derived from an EMBL/GenBank/DDBJ whole genome shotgun (WGS) entry which is preliminary data.</text>
</comment>
<feature type="transmembrane region" description="Helical" evidence="7">
    <location>
        <begin position="6"/>
        <end position="27"/>
    </location>
</feature>
<feature type="domain" description="YetF C-terminal" evidence="8">
    <location>
        <begin position="87"/>
        <end position="156"/>
    </location>
</feature>
<dbReference type="PANTHER" id="PTHR34582:SF6">
    <property type="entry name" value="UPF0702 TRANSMEMBRANE PROTEIN YCAP"/>
    <property type="match status" value="1"/>
</dbReference>
<evidence type="ECO:0000256" key="2">
    <source>
        <dbReference type="ARBA" id="ARBA00006448"/>
    </source>
</evidence>
<evidence type="ECO:0000256" key="4">
    <source>
        <dbReference type="ARBA" id="ARBA00022692"/>
    </source>
</evidence>
<organism evidence="10 11">
    <name type="scientific">Bhargavaea cecembensis</name>
    <dbReference type="NCBI Taxonomy" id="394098"/>
    <lineage>
        <taxon>Bacteria</taxon>
        <taxon>Bacillati</taxon>
        <taxon>Bacillota</taxon>
        <taxon>Bacilli</taxon>
        <taxon>Bacillales</taxon>
        <taxon>Caryophanaceae</taxon>
        <taxon>Bhargavaea</taxon>
    </lineage>
</organism>
<comment type="subcellular location">
    <subcellularLocation>
        <location evidence="1">Cell membrane</location>
        <topology evidence="1">Multi-pass membrane protein</topology>
    </subcellularLocation>
</comment>
<evidence type="ECO:0000313" key="10">
    <source>
        <dbReference type="EMBL" id="KZE39926.1"/>
    </source>
</evidence>
<dbReference type="InterPro" id="IPR007353">
    <property type="entry name" value="DUF421"/>
</dbReference>
<evidence type="ECO:0000256" key="3">
    <source>
        <dbReference type="ARBA" id="ARBA00022475"/>
    </source>
</evidence>
<accession>A0A163G9L1</accession>
<evidence type="ECO:0000259" key="9">
    <source>
        <dbReference type="Pfam" id="PF20730"/>
    </source>
</evidence>
<feature type="domain" description="YetF-like N-terminal transmembrane" evidence="9">
    <location>
        <begin position="17"/>
        <end position="83"/>
    </location>
</feature>
<keyword evidence="6 7" id="KW-0472">Membrane</keyword>
<protein>
    <recommendedName>
        <fullName evidence="12">DUF421 domain-containing protein</fullName>
    </recommendedName>
</protein>
<evidence type="ECO:0008006" key="12">
    <source>
        <dbReference type="Google" id="ProtNLM"/>
    </source>
</evidence>
<dbReference type="Gene3D" id="3.30.240.20">
    <property type="entry name" value="bsu07140 like domains"/>
    <property type="match status" value="1"/>
</dbReference>